<dbReference type="Proteomes" id="UP001164727">
    <property type="component" value="Chromosome"/>
</dbReference>
<dbReference type="PROSITE" id="PS51831">
    <property type="entry name" value="HD"/>
    <property type="match status" value="1"/>
</dbReference>
<reference evidence="2 3" key="1">
    <citation type="journal article" date="2023" name="Microbiol. Resour. Announc.">
        <title>Complete Genome of 'Candidatus Phytoplasma rubi' RS, a Phytopathogenic Bacterium Associated with Rubus Stunt Disease.</title>
        <authorList>
            <person name="Duckeck D."/>
            <person name="Zubert C."/>
            <person name="Bohm J.W."/>
            <person name="Carminati G."/>
            <person name="Schneider B."/>
            <person name="Kube M."/>
        </authorList>
    </citation>
    <scope>NUCLEOTIDE SEQUENCE [LARGE SCALE GENOMIC DNA]</scope>
    <source>
        <strain evidence="2 3">RS</strain>
    </source>
</reference>
<evidence type="ECO:0000313" key="3">
    <source>
        <dbReference type="Proteomes" id="UP001164727"/>
    </source>
</evidence>
<dbReference type="InterPro" id="IPR050135">
    <property type="entry name" value="dGTPase-like"/>
</dbReference>
<dbReference type="PANTHER" id="PTHR11373">
    <property type="entry name" value="DEOXYNUCLEOSIDE TRIPHOSPHATE TRIPHOSPHOHYDROLASE"/>
    <property type="match status" value="1"/>
</dbReference>
<proteinExistence type="predicted"/>
<organism evidence="2 3">
    <name type="scientific">Candidatus Phytoplasma rubi</name>
    <dbReference type="NCBI Taxonomy" id="399025"/>
    <lineage>
        <taxon>Bacteria</taxon>
        <taxon>Bacillati</taxon>
        <taxon>Mycoplasmatota</taxon>
        <taxon>Mollicutes</taxon>
        <taxon>Acholeplasmatales</taxon>
        <taxon>Acholeplasmataceae</taxon>
        <taxon>Candidatus Phytoplasma</taxon>
        <taxon>16SrV (Elm yellows group)</taxon>
    </lineage>
</organism>
<sequence>MTNNKNNTTFIEYQRPKKLKKPEVFNDAIYGYIYIDYDFLEQLINTFPMQRLRRIKQLSFVNIVFSCGENSRFIHSLGVYELARRFLDKNNSILKGIFTHRDQMLLLTTALLHDVGHGSYSHVFEEIFETNHEKKSAEIIEKHSQIIDILDKLDLNFKYDVASIIKKENKFKLIEQLLTSQLDFDRLDYLKRDAFFVGVSYGYIDSERLIRSMEIDKKNNNIVFKKSNISVIENYLISRYHMHSIVYNHSKVLGFSVIFRNIFKRLLCLLKGNYEFQINRENNSNSILSILKKFQKNPDDIQAYLDIDDFYINTLIFYLKDEKDQILSDLCFDFLNRKIWSCLENNSKKNKEQIEKINNYYGDNKEYYTYDKDISFIIYNNKDENIGESILVYKKNKSQFKVFSKESPIINNVVLNKKSGKKQNKSKFFYREYQE</sequence>
<dbReference type="SMART" id="SM00471">
    <property type="entry name" value="HDc"/>
    <property type="match status" value="1"/>
</dbReference>
<dbReference type="Pfam" id="PF01966">
    <property type="entry name" value="HD"/>
    <property type="match status" value="1"/>
</dbReference>
<dbReference type="InterPro" id="IPR045509">
    <property type="entry name" value="HD_assoc_2"/>
</dbReference>
<evidence type="ECO:0000313" key="2">
    <source>
        <dbReference type="EMBL" id="WAN63610.1"/>
    </source>
</evidence>
<dbReference type="Pfam" id="PF19276">
    <property type="entry name" value="HD_assoc_2"/>
    <property type="match status" value="1"/>
</dbReference>
<dbReference type="InterPro" id="IPR006674">
    <property type="entry name" value="HD_domain"/>
</dbReference>
<dbReference type="Gene3D" id="1.10.3210.10">
    <property type="entry name" value="Hypothetical protein af1432"/>
    <property type="match status" value="1"/>
</dbReference>
<name>A0ABY7BT94_9MOLU</name>
<accession>A0ABY7BT94</accession>
<dbReference type="EMBL" id="CP114006">
    <property type="protein sequence ID" value="WAN63610.1"/>
    <property type="molecule type" value="Genomic_DNA"/>
</dbReference>
<dbReference type="PANTHER" id="PTHR11373:SF4">
    <property type="entry name" value="DEOXYNUCLEOSIDE TRIPHOSPHATE TRIPHOSPHOHYDROLASE SAMHD1"/>
    <property type="match status" value="1"/>
</dbReference>
<keyword evidence="3" id="KW-1185">Reference proteome</keyword>
<gene>
    <name evidence="2" type="ORF">RS022_08050</name>
</gene>
<dbReference type="SUPFAM" id="SSF109604">
    <property type="entry name" value="HD-domain/PDEase-like"/>
    <property type="match status" value="1"/>
</dbReference>
<feature type="domain" description="HD" evidence="1">
    <location>
        <begin position="72"/>
        <end position="190"/>
    </location>
</feature>
<evidence type="ECO:0000259" key="1">
    <source>
        <dbReference type="PROSITE" id="PS51831"/>
    </source>
</evidence>
<protein>
    <submittedName>
        <fullName evidence="2">HD domain-containing protein</fullName>
    </submittedName>
</protein>
<dbReference type="CDD" id="cd00077">
    <property type="entry name" value="HDc"/>
    <property type="match status" value="1"/>
</dbReference>
<dbReference type="InterPro" id="IPR003607">
    <property type="entry name" value="HD/PDEase_dom"/>
</dbReference>
<dbReference type="RefSeq" id="WP_268849789.1">
    <property type="nucleotide sequence ID" value="NZ_CP114006.1"/>
</dbReference>